<feature type="transmembrane region" description="Helical" evidence="2">
    <location>
        <begin position="341"/>
        <end position="368"/>
    </location>
</feature>
<evidence type="ECO:0000313" key="4">
    <source>
        <dbReference type="Proteomes" id="UP001295684"/>
    </source>
</evidence>
<proteinExistence type="predicted"/>
<name>A0AAD1UIY2_EUPCR</name>
<dbReference type="Proteomes" id="UP001295684">
    <property type="component" value="Unassembled WGS sequence"/>
</dbReference>
<evidence type="ECO:0000256" key="1">
    <source>
        <dbReference type="SAM" id="MobiDB-lite"/>
    </source>
</evidence>
<feature type="transmembrane region" description="Helical" evidence="2">
    <location>
        <begin position="216"/>
        <end position="237"/>
    </location>
</feature>
<feature type="transmembrane region" description="Helical" evidence="2">
    <location>
        <begin position="257"/>
        <end position="278"/>
    </location>
</feature>
<reference evidence="3" key="1">
    <citation type="submission" date="2023-07" db="EMBL/GenBank/DDBJ databases">
        <authorList>
            <consortium name="AG Swart"/>
            <person name="Singh M."/>
            <person name="Singh A."/>
            <person name="Seah K."/>
            <person name="Emmerich C."/>
        </authorList>
    </citation>
    <scope>NUCLEOTIDE SEQUENCE</scope>
    <source>
        <strain evidence="3">DP1</strain>
    </source>
</reference>
<keyword evidence="2" id="KW-0812">Transmembrane</keyword>
<dbReference type="EMBL" id="CAMPGE010008695">
    <property type="protein sequence ID" value="CAI2367582.1"/>
    <property type="molecule type" value="Genomic_DNA"/>
</dbReference>
<evidence type="ECO:0000256" key="2">
    <source>
        <dbReference type="SAM" id="Phobius"/>
    </source>
</evidence>
<feature type="compositionally biased region" description="Basic and acidic residues" evidence="1">
    <location>
        <begin position="122"/>
        <end position="132"/>
    </location>
</feature>
<organism evidence="3 4">
    <name type="scientific">Euplotes crassus</name>
    <dbReference type="NCBI Taxonomy" id="5936"/>
    <lineage>
        <taxon>Eukaryota</taxon>
        <taxon>Sar</taxon>
        <taxon>Alveolata</taxon>
        <taxon>Ciliophora</taxon>
        <taxon>Intramacronucleata</taxon>
        <taxon>Spirotrichea</taxon>
        <taxon>Hypotrichia</taxon>
        <taxon>Euplotida</taxon>
        <taxon>Euplotidae</taxon>
        <taxon>Moneuplotes</taxon>
    </lineage>
</organism>
<feature type="region of interest" description="Disordered" evidence="1">
    <location>
        <begin position="97"/>
        <end position="142"/>
    </location>
</feature>
<keyword evidence="2" id="KW-1133">Transmembrane helix</keyword>
<protein>
    <submittedName>
        <fullName evidence="3">Uncharacterized protein</fullName>
    </submittedName>
</protein>
<comment type="caution">
    <text evidence="3">The sequence shown here is derived from an EMBL/GenBank/DDBJ whole genome shotgun (WGS) entry which is preliminary data.</text>
</comment>
<feature type="transmembrane region" description="Helical" evidence="2">
    <location>
        <begin position="307"/>
        <end position="329"/>
    </location>
</feature>
<keyword evidence="4" id="KW-1185">Reference proteome</keyword>
<sequence>MDSLQEEKEDLSFRKQDKILPFMVDSQSEISSVVQRPASPEKKLFEMEDKKASEYKFPAQSDSDLQSMDLHGEGKNEIKKKKKKNLLRKILRKKYAEDRQSEQSIQKKKIERKLTPHASKKLPKEEEKESTLQHKKTNPNISLNTEHHSEINLCGDRIKTKEDKLLKREDLRPLTQPVYTGVLSGKLPIFKSFCDTNLLIDFFRTKHFYFSRHLRWSLIFFTIFLSILQVICYISILYQDIEFAAPRDVIQFAFKKIWISILVSLGTQLIIFATCYLLRRNEDIFTERCFMDNYEEFKKNLKKVKKIRFGIFYGVFGVLVCSLYGYAIYFSLVSSNDVALLWVMISCFCFIWDFCIIDFLLILCQLWIHGVSIKYEKKINKLRFLKVAKEAESSN</sequence>
<dbReference type="AlphaFoldDB" id="A0AAD1UIY2"/>
<gene>
    <name evidence="3" type="ORF">ECRASSUSDP1_LOCUS8869</name>
</gene>
<accession>A0AAD1UIY2</accession>
<feature type="region of interest" description="Disordered" evidence="1">
    <location>
        <begin position="54"/>
        <end position="83"/>
    </location>
</feature>
<evidence type="ECO:0000313" key="3">
    <source>
        <dbReference type="EMBL" id="CAI2367582.1"/>
    </source>
</evidence>
<keyword evidence="2" id="KW-0472">Membrane</keyword>